<sequence>MIRKATPIDIDTILEITKACANHMISQGILQWNEHYPKREAFENDIDRHELYVLEIKNEITGCIVISTIMDDEYKPIKWLTSNKNNMYIHRLAIHPKHQGQGFAQKLMDYAENYAKQNKYASVRLDTFSQNYRNQKFYERRGYEKLGNIYFPKQSEYPFHCYEFVF</sequence>
<dbReference type="PANTHER" id="PTHR43420:SF46">
    <property type="entry name" value="ACETYLTRANSFERASE"/>
    <property type="match status" value="1"/>
</dbReference>
<dbReference type="Proteomes" id="UP001597548">
    <property type="component" value="Unassembled WGS sequence"/>
</dbReference>
<dbReference type="Gene3D" id="3.40.630.30">
    <property type="match status" value="1"/>
</dbReference>
<dbReference type="InterPro" id="IPR000182">
    <property type="entry name" value="GNAT_dom"/>
</dbReference>
<evidence type="ECO:0000313" key="4">
    <source>
        <dbReference type="EMBL" id="MFD2915251.1"/>
    </source>
</evidence>
<proteinExistence type="predicted"/>
<dbReference type="RefSeq" id="WP_194508728.1">
    <property type="nucleotide sequence ID" value="NZ_JADILU010000005.1"/>
</dbReference>
<reference evidence="5" key="1">
    <citation type="journal article" date="2019" name="Int. J. Syst. Evol. Microbiol.">
        <title>The Global Catalogue of Microorganisms (GCM) 10K type strain sequencing project: providing services to taxonomists for standard genome sequencing and annotation.</title>
        <authorList>
            <consortium name="The Broad Institute Genomics Platform"/>
            <consortium name="The Broad Institute Genome Sequencing Center for Infectious Disease"/>
            <person name="Wu L."/>
            <person name="Ma J."/>
        </authorList>
    </citation>
    <scope>NUCLEOTIDE SEQUENCE [LARGE SCALE GENOMIC DNA]</scope>
    <source>
        <strain evidence="5">KCTC 32514</strain>
    </source>
</reference>
<evidence type="ECO:0000256" key="1">
    <source>
        <dbReference type="ARBA" id="ARBA00022679"/>
    </source>
</evidence>
<dbReference type="CDD" id="cd04301">
    <property type="entry name" value="NAT_SF"/>
    <property type="match status" value="1"/>
</dbReference>
<evidence type="ECO:0000256" key="2">
    <source>
        <dbReference type="ARBA" id="ARBA00023315"/>
    </source>
</evidence>
<accession>A0ABW5ZRW4</accession>
<feature type="domain" description="N-acetyltransferase" evidence="3">
    <location>
        <begin position="1"/>
        <end position="166"/>
    </location>
</feature>
<keyword evidence="5" id="KW-1185">Reference proteome</keyword>
<comment type="caution">
    <text evidence="4">The sequence shown here is derived from an EMBL/GenBank/DDBJ whole genome shotgun (WGS) entry which is preliminary data.</text>
</comment>
<dbReference type="PANTHER" id="PTHR43420">
    <property type="entry name" value="ACETYLTRANSFERASE"/>
    <property type="match status" value="1"/>
</dbReference>
<dbReference type="EC" id="2.3.-.-" evidence="4"/>
<dbReference type="PROSITE" id="PS51186">
    <property type="entry name" value="GNAT"/>
    <property type="match status" value="1"/>
</dbReference>
<dbReference type="Pfam" id="PF00583">
    <property type="entry name" value="Acetyltransf_1"/>
    <property type="match status" value="1"/>
</dbReference>
<evidence type="ECO:0000313" key="5">
    <source>
        <dbReference type="Proteomes" id="UP001597548"/>
    </source>
</evidence>
<protein>
    <submittedName>
        <fullName evidence="4">GNAT family N-acetyltransferase</fullName>
        <ecNumber evidence="4">2.3.-.-</ecNumber>
    </submittedName>
</protein>
<dbReference type="GO" id="GO:0016746">
    <property type="term" value="F:acyltransferase activity"/>
    <property type="evidence" value="ECO:0007669"/>
    <property type="project" value="UniProtKB-KW"/>
</dbReference>
<dbReference type="InterPro" id="IPR016181">
    <property type="entry name" value="Acyl_CoA_acyltransferase"/>
</dbReference>
<keyword evidence="1 4" id="KW-0808">Transferase</keyword>
<keyword evidence="2 4" id="KW-0012">Acyltransferase</keyword>
<organism evidence="4 5">
    <name type="scientific">Psychroserpens luteus</name>
    <dbReference type="NCBI Taxonomy" id="1434066"/>
    <lineage>
        <taxon>Bacteria</taxon>
        <taxon>Pseudomonadati</taxon>
        <taxon>Bacteroidota</taxon>
        <taxon>Flavobacteriia</taxon>
        <taxon>Flavobacteriales</taxon>
        <taxon>Flavobacteriaceae</taxon>
        <taxon>Psychroserpens</taxon>
    </lineage>
</organism>
<gene>
    <name evidence="4" type="ORF">ACFS29_06340</name>
</gene>
<dbReference type="SUPFAM" id="SSF55729">
    <property type="entry name" value="Acyl-CoA N-acyltransferases (Nat)"/>
    <property type="match status" value="1"/>
</dbReference>
<dbReference type="InterPro" id="IPR050680">
    <property type="entry name" value="YpeA/RimI_acetyltransf"/>
</dbReference>
<evidence type="ECO:0000259" key="3">
    <source>
        <dbReference type="PROSITE" id="PS51186"/>
    </source>
</evidence>
<dbReference type="EMBL" id="JBHUOS010000002">
    <property type="protein sequence ID" value="MFD2915251.1"/>
    <property type="molecule type" value="Genomic_DNA"/>
</dbReference>
<name>A0ABW5ZRW4_9FLAO</name>